<name>A0A395JMH2_9GAMM</name>
<accession>A0A395JMH2</accession>
<evidence type="ECO:0000313" key="1">
    <source>
        <dbReference type="EMBL" id="RBP52657.1"/>
    </source>
</evidence>
<gene>
    <name evidence="1" type="ORF">DFR28_10139</name>
</gene>
<evidence type="ECO:0000313" key="2">
    <source>
        <dbReference type="Proteomes" id="UP000253083"/>
    </source>
</evidence>
<dbReference type="Proteomes" id="UP000253083">
    <property type="component" value="Unassembled WGS sequence"/>
</dbReference>
<sequence length="174" mass="19265">MKMSKQFSIHKISAQRGASLLITMVVLIVLTVIAVTATNNSQTQAFMVRNNQFRLETFNASYAEIDAQIDTINKRKLSDGVPSYIIAMTDNAVGTTVTPANSDLEIYAPVQNTYMTKVAEQSYRGNCAVFGQQLGAGAEKIRCNEIKILADSKMVNTKIDSTQHQVYEYRTLAE</sequence>
<comment type="caution">
    <text evidence="1">The sequence shown here is derived from an EMBL/GenBank/DDBJ whole genome shotgun (WGS) entry which is preliminary data.</text>
</comment>
<proteinExistence type="predicted"/>
<organism evidence="1 2">
    <name type="scientific">Arenicella xantha</name>
    <dbReference type="NCBI Taxonomy" id="644221"/>
    <lineage>
        <taxon>Bacteria</taxon>
        <taxon>Pseudomonadati</taxon>
        <taxon>Pseudomonadota</taxon>
        <taxon>Gammaproteobacteria</taxon>
        <taxon>Arenicellales</taxon>
        <taxon>Arenicellaceae</taxon>
        <taxon>Arenicella</taxon>
    </lineage>
</organism>
<reference evidence="1 2" key="1">
    <citation type="submission" date="2018-06" db="EMBL/GenBank/DDBJ databases">
        <title>Genomic Encyclopedia of Type Strains, Phase IV (KMG-IV): sequencing the most valuable type-strain genomes for metagenomic binning, comparative biology and taxonomic classification.</title>
        <authorList>
            <person name="Goeker M."/>
        </authorList>
    </citation>
    <scope>NUCLEOTIDE SEQUENCE [LARGE SCALE GENOMIC DNA]</scope>
    <source>
        <strain evidence="1 2">DSM 24032</strain>
    </source>
</reference>
<keyword evidence="2" id="KW-1185">Reference proteome</keyword>
<dbReference type="AlphaFoldDB" id="A0A395JMH2"/>
<protein>
    <recommendedName>
        <fullName evidence="3">PilX-like prepilin protein</fullName>
    </recommendedName>
</protein>
<dbReference type="EMBL" id="QNRT01000001">
    <property type="protein sequence ID" value="RBP52657.1"/>
    <property type="molecule type" value="Genomic_DNA"/>
</dbReference>
<dbReference type="InParanoid" id="A0A395JMH2"/>
<evidence type="ECO:0008006" key="3">
    <source>
        <dbReference type="Google" id="ProtNLM"/>
    </source>
</evidence>